<name>A0A1Y3BFT4_EURMA</name>
<gene>
    <name evidence="1" type="ORF">BLA29_005491</name>
</gene>
<evidence type="ECO:0000313" key="1">
    <source>
        <dbReference type="EMBL" id="OTF79037.1"/>
    </source>
</evidence>
<dbReference type="Proteomes" id="UP000194236">
    <property type="component" value="Unassembled WGS sequence"/>
</dbReference>
<evidence type="ECO:0000313" key="2">
    <source>
        <dbReference type="Proteomes" id="UP000194236"/>
    </source>
</evidence>
<organism evidence="1 2">
    <name type="scientific">Euroglyphus maynei</name>
    <name type="common">Mayne's house dust mite</name>
    <dbReference type="NCBI Taxonomy" id="6958"/>
    <lineage>
        <taxon>Eukaryota</taxon>
        <taxon>Metazoa</taxon>
        <taxon>Ecdysozoa</taxon>
        <taxon>Arthropoda</taxon>
        <taxon>Chelicerata</taxon>
        <taxon>Arachnida</taxon>
        <taxon>Acari</taxon>
        <taxon>Acariformes</taxon>
        <taxon>Sarcoptiformes</taxon>
        <taxon>Astigmata</taxon>
        <taxon>Psoroptidia</taxon>
        <taxon>Analgoidea</taxon>
        <taxon>Pyroglyphidae</taxon>
        <taxon>Pyroglyphinae</taxon>
        <taxon>Euroglyphus</taxon>
    </lineage>
</organism>
<reference evidence="1 2" key="1">
    <citation type="submission" date="2017-03" db="EMBL/GenBank/DDBJ databases">
        <title>Genome Survey of Euroglyphus maynei.</title>
        <authorList>
            <person name="Arlian L.G."/>
            <person name="Morgan M.S."/>
            <person name="Rider S.D."/>
        </authorList>
    </citation>
    <scope>NUCLEOTIDE SEQUENCE [LARGE SCALE GENOMIC DNA]</scope>
    <source>
        <strain evidence="1">Arlian Lab</strain>
        <tissue evidence="1">Whole body</tissue>
    </source>
</reference>
<comment type="caution">
    <text evidence="1">The sequence shown here is derived from an EMBL/GenBank/DDBJ whole genome shotgun (WGS) entry which is preliminary data.</text>
</comment>
<protein>
    <submittedName>
        <fullName evidence="1">Uncharacterized protein</fullName>
    </submittedName>
</protein>
<proteinExistence type="predicted"/>
<dbReference type="OrthoDB" id="6508664at2759"/>
<keyword evidence="2" id="KW-1185">Reference proteome</keyword>
<dbReference type="EMBL" id="MUJZ01025152">
    <property type="protein sequence ID" value="OTF79037.1"/>
    <property type="molecule type" value="Genomic_DNA"/>
</dbReference>
<sequence length="73" mass="8529">MLLERCGEYSQRMFLAIIEYNSLSILNTICPRDEYDYGSEQCDPLEFHAPNDYHPKVIIVQMLAMVLNESENL</sequence>
<accession>A0A1Y3BFT4</accession>
<dbReference type="AlphaFoldDB" id="A0A1Y3BFT4"/>